<dbReference type="GO" id="GO:0003700">
    <property type="term" value="F:DNA-binding transcription factor activity"/>
    <property type="evidence" value="ECO:0007669"/>
    <property type="project" value="InterPro"/>
</dbReference>
<dbReference type="SUPFAM" id="SSF51215">
    <property type="entry name" value="Regulatory protein AraC"/>
    <property type="match status" value="1"/>
</dbReference>
<organism evidence="5 6">
    <name type="scientific">Cohnella candidum</name>
    <dbReference type="NCBI Taxonomy" id="2674991"/>
    <lineage>
        <taxon>Bacteria</taxon>
        <taxon>Bacillati</taxon>
        <taxon>Bacillota</taxon>
        <taxon>Bacilli</taxon>
        <taxon>Bacillales</taxon>
        <taxon>Paenibacillaceae</taxon>
        <taxon>Cohnella</taxon>
    </lineage>
</organism>
<keyword evidence="6" id="KW-1185">Reference proteome</keyword>
<dbReference type="InterPro" id="IPR018060">
    <property type="entry name" value="HTH_AraC"/>
</dbReference>
<dbReference type="PANTHER" id="PTHR43280">
    <property type="entry name" value="ARAC-FAMILY TRANSCRIPTIONAL REGULATOR"/>
    <property type="match status" value="1"/>
</dbReference>
<sequence length="285" mass="32418">MQEYDYEFAQFLYYTPGYIEKEGQLWPVRAGRSIAKPHYKVGPKRIECYSLHFVHEGIVRFEFDDGKWIDLRRGDLFCLFPGRTYHYRQVPSENPLRLSWLALNGNRVKPLLELSGLTPGKPFLKTVPPAVWDSAERVIQALSDGERWTPATAMKLQTSICGLFSDFISDSALHDAVEPSGWIHECMDFMELHATEGITVQQVAAFAGVHRSYFTSVFTGQVGMTPQRYIQKIRMEKAERLLKETGATVTEIAMSLGYPNLYAFTRAFSVYHKVSPVAFRAAGSE</sequence>
<dbReference type="Pfam" id="PF02311">
    <property type="entry name" value="AraC_binding"/>
    <property type="match status" value="1"/>
</dbReference>
<dbReference type="Proteomes" id="UP000269097">
    <property type="component" value="Chromosome"/>
</dbReference>
<dbReference type="InterPro" id="IPR037923">
    <property type="entry name" value="HTH-like"/>
</dbReference>
<feature type="domain" description="HTH araC/xylS-type" evidence="4">
    <location>
        <begin position="184"/>
        <end position="282"/>
    </location>
</feature>
<protein>
    <submittedName>
        <fullName evidence="5">AraC family transcriptional regulator</fullName>
    </submittedName>
</protein>
<evidence type="ECO:0000313" key="6">
    <source>
        <dbReference type="Proteomes" id="UP000269097"/>
    </source>
</evidence>
<evidence type="ECO:0000256" key="3">
    <source>
        <dbReference type="ARBA" id="ARBA00023163"/>
    </source>
</evidence>
<dbReference type="PANTHER" id="PTHR43280:SF2">
    <property type="entry name" value="HTH-TYPE TRANSCRIPTIONAL REGULATOR EXSA"/>
    <property type="match status" value="1"/>
</dbReference>
<dbReference type="Gene3D" id="1.10.10.60">
    <property type="entry name" value="Homeodomain-like"/>
    <property type="match status" value="2"/>
</dbReference>
<name>A0A3G3K6Y0_9BACL</name>
<evidence type="ECO:0000256" key="2">
    <source>
        <dbReference type="ARBA" id="ARBA00023125"/>
    </source>
</evidence>
<dbReference type="SUPFAM" id="SSF46689">
    <property type="entry name" value="Homeodomain-like"/>
    <property type="match status" value="2"/>
</dbReference>
<evidence type="ECO:0000256" key="1">
    <source>
        <dbReference type="ARBA" id="ARBA00023015"/>
    </source>
</evidence>
<dbReference type="InterPro" id="IPR003313">
    <property type="entry name" value="AraC-bd"/>
</dbReference>
<evidence type="ECO:0000259" key="4">
    <source>
        <dbReference type="PROSITE" id="PS01124"/>
    </source>
</evidence>
<keyword evidence="2" id="KW-0238">DNA-binding</keyword>
<reference evidence="5 6" key="1">
    <citation type="submission" date="2018-10" db="EMBL/GenBank/DDBJ databases">
        <title>Genome Sequence of Cohnella sp.</title>
        <authorList>
            <person name="Srinivasan S."/>
            <person name="Kim M.K."/>
        </authorList>
    </citation>
    <scope>NUCLEOTIDE SEQUENCE [LARGE SCALE GENOMIC DNA]</scope>
    <source>
        <strain evidence="5 6">18JY8-7</strain>
    </source>
</reference>
<dbReference type="KEGG" id="coh:EAV92_23615"/>
<dbReference type="PROSITE" id="PS01124">
    <property type="entry name" value="HTH_ARAC_FAMILY_2"/>
    <property type="match status" value="1"/>
</dbReference>
<evidence type="ECO:0000313" key="5">
    <source>
        <dbReference type="EMBL" id="AYQ75817.1"/>
    </source>
</evidence>
<dbReference type="SMART" id="SM00342">
    <property type="entry name" value="HTH_ARAC"/>
    <property type="match status" value="1"/>
</dbReference>
<dbReference type="EMBL" id="CP033433">
    <property type="protein sequence ID" value="AYQ75817.1"/>
    <property type="molecule type" value="Genomic_DNA"/>
</dbReference>
<dbReference type="RefSeq" id="WP_123043897.1">
    <property type="nucleotide sequence ID" value="NZ_CP033433.1"/>
</dbReference>
<keyword evidence="1" id="KW-0805">Transcription regulation</keyword>
<dbReference type="InterPro" id="IPR009057">
    <property type="entry name" value="Homeodomain-like_sf"/>
</dbReference>
<dbReference type="Pfam" id="PF12833">
    <property type="entry name" value="HTH_18"/>
    <property type="match status" value="1"/>
</dbReference>
<accession>A0A3G3K6Y0</accession>
<proteinExistence type="predicted"/>
<gene>
    <name evidence="5" type="ORF">EAV92_23615</name>
</gene>
<keyword evidence="3" id="KW-0804">Transcription</keyword>
<dbReference type="AlphaFoldDB" id="A0A3G3K6Y0"/>
<dbReference type="GO" id="GO:0043565">
    <property type="term" value="F:sequence-specific DNA binding"/>
    <property type="evidence" value="ECO:0007669"/>
    <property type="project" value="InterPro"/>
</dbReference>